<evidence type="ECO:0000313" key="10">
    <source>
        <dbReference type="EMBL" id="MBB5155735.1"/>
    </source>
</evidence>
<sequence length="409" mass="45443">MSSNIQAQAGLPVFDHDFVQHLHTRNAQLRSTTPVQRMVTHQGMEVWVITRYDDARAALADHRLGKNAIRTQEVVNAKLPPDADHGEFATELAVHMLNMDIPDHTRLRKLVVKAFTARRVESMRPHIEQISAALLDAIPDKSDVNLLDAFAFPLPTQVISEMLGVDESRRDDFRAWTNTILDASDEQALQHAVQSASAYMVELIATKRREPADDLITALIEARDDEDRLSEQELIATVFLLLVAGHETTVNLIGNGVLALLRNPEQWAALVADPGLVPDAVEEMLRFDGPVIHGTLRHTIEPVEYGGVEIPAGEIVWVGLSAGSNDPERFAEPDRFDITRDARGHLAFGHGIHFCLGAQLARLEAQIALRQLVERFPNLRAVGSLDDVQWRFSSLIHGLQELRVCLAEG</sequence>
<proteinExistence type="inferred from homology"/>
<dbReference type="Proteomes" id="UP000584374">
    <property type="component" value="Unassembled WGS sequence"/>
</dbReference>
<keyword evidence="3" id="KW-0963">Cytoplasm</keyword>
<evidence type="ECO:0000256" key="7">
    <source>
        <dbReference type="ARBA" id="ARBA00023004"/>
    </source>
</evidence>
<dbReference type="PRINTS" id="PR00359">
    <property type="entry name" value="BP450"/>
</dbReference>
<dbReference type="GO" id="GO:0005737">
    <property type="term" value="C:cytoplasm"/>
    <property type="evidence" value="ECO:0007669"/>
    <property type="project" value="UniProtKB-SubCell"/>
</dbReference>
<keyword evidence="6 9" id="KW-0560">Oxidoreductase</keyword>
<dbReference type="InterPro" id="IPR001128">
    <property type="entry name" value="Cyt_P450"/>
</dbReference>
<dbReference type="InterPro" id="IPR002397">
    <property type="entry name" value="Cyt_P450_B"/>
</dbReference>
<dbReference type="InterPro" id="IPR017972">
    <property type="entry name" value="Cyt_P450_CS"/>
</dbReference>
<accession>A0A840QBC2</accession>
<dbReference type="SUPFAM" id="SSF48264">
    <property type="entry name" value="Cytochrome P450"/>
    <property type="match status" value="1"/>
</dbReference>
<name>A0A840QBC2_9PSEU</name>
<keyword evidence="4 9" id="KW-0349">Heme</keyword>
<evidence type="ECO:0000256" key="1">
    <source>
        <dbReference type="ARBA" id="ARBA00004496"/>
    </source>
</evidence>
<dbReference type="InterPro" id="IPR036396">
    <property type="entry name" value="Cyt_P450_sf"/>
</dbReference>
<dbReference type="AlphaFoldDB" id="A0A840QBC2"/>
<dbReference type="RefSeq" id="WP_184727020.1">
    <property type="nucleotide sequence ID" value="NZ_JACHIW010000001.1"/>
</dbReference>
<evidence type="ECO:0000256" key="6">
    <source>
        <dbReference type="ARBA" id="ARBA00023002"/>
    </source>
</evidence>
<comment type="subcellular location">
    <subcellularLocation>
        <location evidence="1">Cytoplasm</location>
    </subcellularLocation>
</comment>
<dbReference type="GO" id="GO:0016705">
    <property type="term" value="F:oxidoreductase activity, acting on paired donors, with incorporation or reduction of molecular oxygen"/>
    <property type="evidence" value="ECO:0007669"/>
    <property type="project" value="InterPro"/>
</dbReference>
<evidence type="ECO:0000256" key="8">
    <source>
        <dbReference type="ARBA" id="ARBA00023033"/>
    </source>
</evidence>
<dbReference type="Pfam" id="PF00067">
    <property type="entry name" value="p450"/>
    <property type="match status" value="2"/>
</dbReference>
<evidence type="ECO:0000313" key="11">
    <source>
        <dbReference type="Proteomes" id="UP000584374"/>
    </source>
</evidence>
<keyword evidence="7 9" id="KW-0408">Iron</keyword>
<evidence type="ECO:0000256" key="9">
    <source>
        <dbReference type="RuleBase" id="RU000461"/>
    </source>
</evidence>
<keyword evidence="11" id="KW-1185">Reference proteome</keyword>
<evidence type="ECO:0000256" key="3">
    <source>
        <dbReference type="ARBA" id="ARBA00022490"/>
    </source>
</evidence>
<comment type="caution">
    <text evidence="10">The sequence shown here is derived from an EMBL/GenBank/DDBJ whole genome shotgun (WGS) entry which is preliminary data.</text>
</comment>
<dbReference type="FunFam" id="1.10.630.10:FF:000018">
    <property type="entry name" value="Cytochrome P450 monooxygenase"/>
    <property type="match status" value="1"/>
</dbReference>
<evidence type="ECO:0000256" key="5">
    <source>
        <dbReference type="ARBA" id="ARBA00022723"/>
    </source>
</evidence>
<dbReference type="GO" id="GO:0005506">
    <property type="term" value="F:iron ion binding"/>
    <property type="evidence" value="ECO:0007669"/>
    <property type="project" value="InterPro"/>
</dbReference>
<comment type="similarity">
    <text evidence="2 9">Belongs to the cytochrome P450 family.</text>
</comment>
<dbReference type="PANTHER" id="PTHR46696:SF1">
    <property type="entry name" value="CYTOCHROME P450 YJIB-RELATED"/>
    <property type="match status" value="1"/>
</dbReference>
<evidence type="ECO:0000256" key="4">
    <source>
        <dbReference type="ARBA" id="ARBA00022617"/>
    </source>
</evidence>
<dbReference type="PROSITE" id="PS00086">
    <property type="entry name" value="CYTOCHROME_P450"/>
    <property type="match status" value="1"/>
</dbReference>
<keyword evidence="5 9" id="KW-0479">Metal-binding</keyword>
<dbReference type="GO" id="GO:0020037">
    <property type="term" value="F:heme binding"/>
    <property type="evidence" value="ECO:0007669"/>
    <property type="project" value="InterPro"/>
</dbReference>
<evidence type="ECO:0000256" key="2">
    <source>
        <dbReference type="ARBA" id="ARBA00010617"/>
    </source>
</evidence>
<dbReference type="EMBL" id="JACHIW010000001">
    <property type="protein sequence ID" value="MBB5155735.1"/>
    <property type="molecule type" value="Genomic_DNA"/>
</dbReference>
<dbReference type="CDD" id="cd11029">
    <property type="entry name" value="CYP107-like"/>
    <property type="match status" value="1"/>
</dbReference>
<gene>
    <name evidence="10" type="ORF">BJ970_003269</name>
</gene>
<dbReference type="GO" id="GO:0004497">
    <property type="term" value="F:monooxygenase activity"/>
    <property type="evidence" value="ECO:0007669"/>
    <property type="project" value="UniProtKB-KW"/>
</dbReference>
<keyword evidence="8 9" id="KW-0503">Monooxygenase</keyword>
<reference evidence="10 11" key="1">
    <citation type="submission" date="2020-08" db="EMBL/GenBank/DDBJ databases">
        <title>Sequencing the genomes of 1000 actinobacteria strains.</title>
        <authorList>
            <person name="Klenk H.-P."/>
        </authorList>
    </citation>
    <scope>NUCLEOTIDE SEQUENCE [LARGE SCALE GENOMIC DNA]</scope>
    <source>
        <strain evidence="10 11">DSM 45584</strain>
    </source>
</reference>
<dbReference type="Gene3D" id="1.10.630.10">
    <property type="entry name" value="Cytochrome P450"/>
    <property type="match status" value="1"/>
</dbReference>
<protein>
    <submittedName>
        <fullName evidence="10">Cytochrome P450</fullName>
    </submittedName>
</protein>
<organism evidence="10 11">
    <name type="scientific">Saccharopolyspora phatthalungensis</name>
    <dbReference type="NCBI Taxonomy" id="664693"/>
    <lineage>
        <taxon>Bacteria</taxon>
        <taxon>Bacillati</taxon>
        <taxon>Actinomycetota</taxon>
        <taxon>Actinomycetes</taxon>
        <taxon>Pseudonocardiales</taxon>
        <taxon>Pseudonocardiaceae</taxon>
        <taxon>Saccharopolyspora</taxon>
    </lineage>
</organism>
<dbReference type="PANTHER" id="PTHR46696">
    <property type="entry name" value="P450, PUTATIVE (EUROFUNG)-RELATED"/>
    <property type="match status" value="1"/>
</dbReference>